<dbReference type="EC" id="2.5.1.145" evidence="7"/>
<reference evidence="9" key="1">
    <citation type="submission" date="2016-06" db="EMBL/GenBank/DDBJ databases">
        <title>Identification of putative biosynthetic pathways for the production of bioactive secondary metabolites by the marine actinomycete Kocuria kristinae RUTW2-3.</title>
        <authorList>
            <person name="Waterworth S.C."/>
            <person name="Walmsley T.A."/>
            <person name="Matongo T."/>
            <person name="Davies-Coleman M.T."/>
            <person name="Dorrington R.A."/>
        </authorList>
    </citation>
    <scope>NUCLEOTIDE SEQUENCE [LARGE SCALE GENOMIC DNA]</scope>
    <source>
        <strain evidence="9">RUTW2-3</strain>
    </source>
</reference>
<evidence type="ECO:0000256" key="7">
    <source>
        <dbReference type="HAMAP-Rule" id="MF_01147"/>
    </source>
</evidence>
<feature type="transmembrane region" description="Helical" evidence="7">
    <location>
        <begin position="218"/>
        <end position="237"/>
    </location>
</feature>
<dbReference type="HAMAP" id="MF_01147">
    <property type="entry name" value="Lgt"/>
    <property type="match status" value="1"/>
</dbReference>
<evidence type="ECO:0000313" key="9">
    <source>
        <dbReference type="EMBL" id="OAX52133.1"/>
    </source>
</evidence>
<keyword evidence="5 7" id="KW-1133">Transmembrane helix</keyword>
<keyword evidence="4 7" id="KW-0812">Transmembrane</keyword>
<dbReference type="PANTHER" id="PTHR30589:SF0">
    <property type="entry name" value="PHOSPHATIDYLGLYCEROL--PROLIPOPROTEIN DIACYLGLYCERYL TRANSFERASE"/>
    <property type="match status" value="1"/>
</dbReference>
<comment type="caution">
    <text evidence="9">The sequence shown here is derived from an EMBL/GenBank/DDBJ whole genome shotgun (WGS) entry which is preliminary data.</text>
</comment>
<feature type="transmembrane region" description="Helical" evidence="7">
    <location>
        <begin position="249"/>
        <end position="269"/>
    </location>
</feature>
<evidence type="ECO:0000256" key="3">
    <source>
        <dbReference type="ARBA" id="ARBA00022679"/>
    </source>
</evidence>
<feature type="transmembrane region" description="Helical" evidence="7">
    <location>
        <begin position="26"/>
        <end position="44"/>
    </location>
</feature>
<accession>A0A199NU59</accession>
<evidence type="ECO:0000256" key="8">
    <source>
        <dbReference type="SAM" id="MobiDB-lite"/>
    </source>
</evidence>
<sequence length="296" mass="32681">MSPLAVLAAIPSPSWSAFHLGPLTIHAYALCILLGIVVCLWLTSRRWAAAGEEPDTLWDIAYVAIPLGLVGARLYHVLITAPEDYFGPGRNPWDALKIWEGGIGIMGAISCGALGAWIACRRLGLSLTKFADAAAPGILLAQGIGRWGNWFNQELFGKPTTLPWGLEIDPTSYNFPHQYPPGTLFHPTFLYESLWDVLGALLLLWISRRGLLKLGQTFWAYVAYYGFGRLMIELFLRIDHSQELLGLRIHVWTAGLLVVLGLIMLGVYGRRPPQDRDERPDAGTQGHTLENAGTPR</sequence>
<comment type="catalytic activity">
    <reaction evidence="7">
        <text>L-cysteinyl-[prolipoprotein] + a 1,2-diacyl-sn-glycero-3-phospho-(1'-sn-glycerol) = an S-1,2-diacyl-sn-glyceryl-L-cysteinyl-[prolipoprotein] + sn-glycerol 1-phosphate + H(+)</text>
        <dbReference type="Rhea" id="RHEA:56712"/>
        <dbReference type="Rhea" id="RHEA-COMP:14679"/>
        <dbReference type="Rhea" id="RHEA-COMP:14680"/>
        <dbReference type="ChEBI" id="CHEBI:15378"/>
        <dbReference type="ChEBI" id="CHEBI:29950"/>
        <dbReference type="ChEBI" id="CHEBI:57685"/>
        <dbReference type="ChEBI" id="CHEBI:64716"/>
        <dbReference type="ChEBI" id="CHEBI:140658"/>
        <dbReference type="EC" id="2.5.1.145"/>
    </reaction>
</comment>
<feature type="transmembrane region" description="Helical" evidence="7">
    <location>
        <begin position="56"/>
        <end position="78"/>
    </location>
</feature>
<dbReference type="Proteomes" id="UP000053171">
    <property type="component" value="Unassembled WGS sequence"/>
</dbReference>
<feature type="region of interest" description="Disordered" evidence="8">
    <location>
        <begin position="272"/>
        <end position="296"/>
    </location>
</feature>
<comment type="subcellular location">
    <subcellularLocation>
        <location evidence="7">Cell membrane</location>
        <topology evidence="7">Multi-pass membrane protein</topology>
    </subcellularLocation>
</comment>
<evidence type="ECO:0000256" key="2">
    <source>
        <dbReference type="ARBA" id="ARBA00022475"/>
    </source>
</evidence>
<dbReference type="RefSeq" id="WP_064725237.1">
    <property type="nucleotide sequence ID" value="NZ_JBFBMA010000001.1"/>
</dbReference>
<protein>
    <recommendedName>
        <fullName evidence="7">Phosphatidylglycerol--prolipoprotein diacylglyceryl transferase</fullName>
        <ecNumber evidence="7">2.5.1.145</ecNumber>
    </recommendedName>
</protein>
<evidence type="ECO:0000313" key="10">
    <source>
        <dbReference type="Proteomes" id="UP000053171"/>
    </source>
</evidence>
<keyword evidence="3 7" id="KW-0808">Transferase</keyword>
<dbReference type="PROSITE" id="PS01311">
    <property type="entry name" value="LGT"/>
    <property type="match status" value="1"/>
</dbReference>
<comment type="function">
    <text evidence="7">Catalyzes the transfer of the diacylglyceryl group from phosphatidylglycerol to the sulfhydryl group of the N-terminal cysteine of a prolipoprotein, the first step in the formation of mature lipoproteins.</text>
</comment>
<proteinExistence type="inferred from homology"/>
<dbReference type="Pfam" id="PF01790">
    <property type="entry name" value="LGT"/>
    <property type="match status" value="1"/>
</dbReference>
<evidence type="ECO:0000256" key="4">
    <source>
        <dbReference type="ARBA" id="ARBA00022692"/>
    </source>
</evidence>
<dbReference type="AlphaFoldDB" id="A0A199NU59"/>
<name>A0A199NU59_9MICC</name>
<evidence type="ECO:0000256" key="6">
    <source>
        <dbReference type="ARBA" id="ARBA00023136"/>
    </source>
</evidence>
<dbReference type="GO" id="GO:0005886">
    <property type="term" value="C:plasma membrane"/>
    <property type="evidence" value="ECO:0007669"/>
    <property type="project" value="UniProtKB-SubCell"/>
</dbReference>
<feature type="compositionally biased region" description="Basic and acidic residues" evidence="8">
    <location>
        <begin position="272"/>
        <end position="281"/>
    </location>
</feature>
<organism evidence="9 10">
    <name type="scientific">Rothia kristinae</name>
    <dbReference type="NCBI Taxonomy" id="37923"/>
    <lineage>
        <taxon>Bacteria</taxon>
        <taxon>Bacillati</taxon>
        <taxon>Actinomycetota</taxon>
        <taxon>Actinomycetes</taxon>
        <taxon>Micrococcales</taxon>
        <taxon>Micrococcaceae</taxon>
        <taxon>Rothia</taxon>
    </lineage>
</organism>
<dbReference type="PANTHER" id="PTHR30589">
    <property type="entry name" value="PROLIPOPROTEIN DIACYLGLYCERYL TRANSFERASE"/>
    <property type="match status" value="1"/>
</dbReference>
<comment type="similarity">
    <text evidence="1 7">Belongs to the Lgt family.</text>
</comment>
<feature type="transmembrane region" description="Helical" evidence="7">
    <location>
        <begin position="98"/>
        <end position="118"/>
    </location>
</feature>
<dbReference type="GO" id="GO:0042158">
    <property type="term" value="P:lipoprotein biosynthetic process"/>
    <property type="evidence" value="ECO:0007669"/>
    <property type="project" value="UniProtKB-UniRule"/>
</dbReference>
<dbReference type="InterPro" id="IPR001640">
    <property type="entry name" value="Lgt"/>
</dbReference>
<dbReference type="UniPathway" id="UPA00664"/>
<gene>
    <name evidence="7" type="primary">lgt</name>
    <name evidence="9" type="ORF">AN277_0204770</name>
</gene>
<feature type="binding site" evidence="7">
    <location>
        <position position="146"/>
    </location>
    <ligand>
        <name>a 1,2-diacyl-sn-glycero-3-phospho-(1'-sn-glycerol)</name>
        <dbReference type="ChEBI" id="CHEBI:64716"/>
    </ligand>
</feature>
<comment type="pathway">
    <text evidence="7">Protein modification; lipoprotein biosynthesis (diacylglyceryl transfer).</text>
</comment>
<evidence type="ECO:0000256" key="1">
    <source>
        <dbReference type="ARBA" id="ARBA00007150"/>
    </source>
</evidence>
<evidence type="ECO:0000256" key="5">
    <source>
        <dbReference type="ARBA" id="ARBA00022989"/>
    </source>
</evidence>
<keyword evidence="2 7" id="KW-1003">Cell membrane</keyword>
<dbReference type="GO" id="GO:0008961">
    <property type="term" value="F:phosphatidylglycerol-prolipoprotein diacylglyceryl transferase activity"/>
    <property type="evidence" value="ECO:0007669"/>
    <property type="project" value="UniProtKB-UniRule"/>
</dbReference>
<dbReference type="EMBL" id="LJBJ02000007">
    <property type="protein sequence ID" value="OAX52133.1"/>
    <property type="molecule type" value="Genomic_DNA"/>
</dbReference>
<dbReference type="NCBIfam" id="TIGR00544">
    <property type="entry name" value="lgt"/>
    <property type="match status" value="1"/>
</dbReference>
<keyword evidence="10" id="KW-1185">Reference proteome</keyword>
<keyword evidence="6 7" id="KW-0472">Membrane</keyword>